<evidence type="ECO:0000313" key="2">
    <source>
        <dbReference type="Proteomes" id="UP001732700"/>
    </source>
</evidence>
<protein>
    <submittedName>
        <fullName evidence="1">Uncharacterized protein</fullName>
    </submittedName>
</protein>
<organism evidence="1 2">
    <name type="scientific">Avena sativa</name>
    <name type="common">Oat</name>
    <dbReference type="NCBI Taxonomy" id="4498"/>
    <lineage>
        <taxon>Eukaryota</taxon>
        <taxon>Viridiplantae</taxon>
        <taxon>Streptophyta</taxon>
        <taxon>Embryophyta</taxon>
        <taxon>Tracheophyta</taxon>
        <taxon>Spermatophyta</taxon>
        <taxon>Magnoliopsida</taxon>
        <taxon>Liliopsida</taxon>
        <taxon>Poales</taxon>
        <taxon>Poaceae</taxon>
        <taxon>BOP clade</taxon>
        <taxon>Pooideae</taxon>
        <taxon>Poodae</taxon>
        <taxon>Poeae</taxon>
        <taxon>Poeae Chloroplast Group 1 (Aveneae type)</taxon>
        <taxon>Aveninae</taxon>
        <taxon>Avena</taxon>
    </lineage>
</organism>
<reference evidence="1" key="2">
    <citation type="submission" date="2025-09" db="UniProtKB">
        <authorList>
            <consortium name="EnsemblPlants"/>
        </authorList>
    </citation>
    <scope>IDENTIFICATION</scope>
</reference>
<dbReference type="EnsemblPlants" id="AVESA.00010b.r2.6CG1102650.1">
    <property type="protein sequence ID" value="AVESA.00010b.r2.6CG1102650.1.CDS.1"/>
    <property type="gene ID" value="AVESA.00010b.r2.6CG1102650"/>
</dbReference>
<dbReference type="Proteomes" id="UP001732700">
    <property type="component" value="Chromosome 6C"/>
</dbReference>
<accession>A0ACD5Z5K1</accession>
<name>A0ACD5Z5K1_AVESA</name>
<proteinExistence type="predicted"/>
<reference evidence="1" key="1">
    <citation type="submission" date="2021-05" db="EMBL/GenBank/DDBJ databases">
        <authorList>
            <person name="Scholz U."/>
            <person name="Mascher M."/>
            <person name="Fiebig A."/>
        </authorList>
    </citation>
    <scope>NUCLEOTIDE SEQUENCE [LARGE SCALE GENOMIC DNA]</scope>
</reference>
<keyword evidence="2" id="KW-1185">Reference proteome</keyword>
<evidence type="ECO:0000313" key="1">
    <source>
        <dbReference type="EnsemblPlants" id="AVESA.00010b.r2.6CG1102650.1.CDS.1"/>
    </source>
</evidence>
<sequence length="148" mass="16354">MRDYNLLVVLLIMIVRRSNGTILLSSCRSLRHCTSALESELCAIMEGVALALEWSQDQILIETDSTEIVRLLSGKEQDLSTLGHLVMEARSLISDRIAGICKIPRSQNVASHLLAQFGRLNNHTAVWLGSGPESILDSLIRDCNNIVI</sequence>